<sequence length="258" mass="27865">MLVAPTSLAAFASPLESSRDRLRDLNPEYPRMYAVAAMMDEGKRRWWALADAPGNDRVGRMYRRVLLDLPDPEAAALQVADSLIHAVVGRVAALIVLEGRAWDPGVENLWIHMDNDEGADWAGVLDEVVRVLPDDPAAGMPGTVTLPCERALAVWTAHRCLSSLTATLTAVTACAPVDPARFWSSVGQSILGAAGCVPLLAGGGESTGHRRGQLLLDAFTAAGVPVRRRVHPYRTSRRSGGRARRASLSLRRERTAFV</sequence>
<gene>
    <name evidence="1" type="ORF">DW322_14145</name>
</gene>
<protein>
    <recommendedName>
        <fullName evidence="3">Iron reductase</fullName>
    </recommendedName>
</protein>
<evidence type="ECO:0008006" key="3">
    <source>
        <dbReference type="Google" id="ProtNLM"/>
    </source>
</evidence>
<name>A0A6P2CNS7_9NOCA</name>
<proteinExistence type="predicted"/>
<dbReference type="AlphaFoldDB" id="A0A6P2CNS7"/>
<evidence type="ECO:0000313" key="2">
    <source>
        <dbReference type="Proteomes" id="UP000471120"/>
    </source>
</evidence>
<dbReference type="RefSeq" id="WP_010839692.1">
    <property type="nucleotide sequence ID" value="NZ_QRCM01000001.1"/>
</dbReference>
<accession>A0A6P2CNS7</accession>
<comment type="caution">
    <text evidence="1">The sequence shown here is derived from an EMBL/GenBank/DDBJ whole genome shotgun (WGS) entry which is preliminary data.</text>
</comment>
<organism evidence="1 2">
    <name type="scientific">Rhodococcus rhodnii</name>
    <dbReference type="NCBI Taxonomy" id="38312"/>
    <lineage>
        <taxon>Bacteria</taxon>
        <taxon>Bacillati</taxon>
        <taxon>Actinomycetota</taxon>
        <taxon>Actinomycetes</taxon>
        <taxon>Mycobacteriales</taxon>
        <taxon>Nocardiaceae</taxon>
        <taxon>Rhodococcus</taxon>
    </lineage>
</organism>
<dbReference type="Proteomes" id="UP000471120">
    <property type="component" value="Unassembled WGS sequence"/>
</dbReference>
<dbReference type="EMBL" id="QRCM01000001">
    <property type="protein sequence ID" value="TXG92708.1"/>
    <property type="molecule type" value="Genomic_DNA"/>
</dbReference>
<evidence type="ECO:0000313" key="1">
    <source>
        <dbReference type="EMBL" id="TXG92708.1"/>
    </source>
</evidence>
<reference evidence="1 2" key="1">
    <citation type="submission" date="2018-07" db="EMBL/GenBank/DDBJ databases">
        <title>Genome sequence of Rhodococcus rhodnii ATCC 35071 from Rhodnius prolixus.</title>
        <authorList>
            <person name="Patel V."/>
            <person name="Vogel K.J."/>
        </authorList>
    </citation>
    <scope>NUCLEOTIDE SEQUENCE [LARGE SCALE GENOMIC DNA]</scope>
    <source>
        <strain evidence="1 2">ATCC 35071</strain>
    </source>
</reference>